<evidence type="ECO:0000256" key="1">
    <source>
        <dbReference type="SAM" id="Phobius"/>
    </source>
</evidence>
<keyword evidence="1" id="KW-0472">Membrane</keyword>
<evidence type="ECO:0000313" key="2">
    <source>
        <dbReference type="EMBL" id="TWU11734.1"/>
    </source>
</evidence>
<keyword evidence="1" id="KW-0812">Transmembrane</keyword>
<dbReference type="AlphaFoldDB" id="A0A5C6BMK2"/>
<keyword evidence="3" id="KW-1185">Reference proteome</keyword>
<gene>
    <name evidence="2" type="ORF">CA54_05430</name>
</gene>
<dbReference type="EMBL" id="SJPP01000001">
    <property type="protein sequence ID" value="TWU11734.1"/>
    <property type="molecule type" value="Genomic_DNA"/>
</dbReference>
<reference evidence="2 3" key="1">
    <citation type="submission" date="2019-02" db="EMBL/GenBank/DDBJ databases">
        <title>Deep-cultivation of Planctomycetes and their phenomic and genomic characterization uncovers novel biology.</title>
        <authorList>
            <person name="Wiegand S."/>
            <person name="Jogler M."/>
            <person name="Boedeker C."/>
            <person name="Pinto D."/>
            <person name="Vollmers J."/>
            <person name="Rivas-Marin E."/>
            <person name="Kohn T."/>
            <person name="Peeters S.H."/>
            <person name="Heuer A."/>
            <person name="Rast P."/>
            <person name="Oberbeckmann S."/>
            <person name="Bunk B."/>
            <person name="Jeske O."/>
            <person name="Meyerdierks A."/>
            <person name="Storesund J.E."/>
            <person name="Kallscheuer N."/>
            <person name="Luecker S."/>
            <person name="Lage O.M."/>
            <person name="Pohl T."/>
            <person name="Merkel B.J."/>
            <person name="Hornburger P."/>
            <person name="Mueller R.-W."/>
            <person name="Bruemmer F."/>
            <person name="Labrenz M."/>
            <person name="Spormann A.M."/>
            <person name="Op Den Camp H."/>
            <person name="Overmann J."/>
            <person name="Amann R."/>
            <person name="Jetten M.S.M."/>
            <person name="Mascher T."/>
            <person name="Medema M.H."/>
            <person name="Devos D.P."/>
            <person name="Kaster A.-K."/>
            <person name="Ovreas L."/>
            <person name="Rohde M."/>
            <person name="Galperin M.Y."/>
            <person name="Jogler C."/>
        </authorList>
    </citation>
    <scope>NUCLEOTIDE SEQUENCE [LARGE SCALE GENOMIC DNA]</scope>
    <source>
        <strain evidence="2 3">CA54</strain>
    </source>
</reference>
<dbReference type="Proteomes" id="UP000320735">
    <property type="component" value="Unassembled WGS sequence"/>
</dbReference>
<sequence>MSHKRASCSKLALNALGLLIVGIVGGVAMVCLVVGSIFLYGVIFDPQGAVGHGDPMAGVGFLYQLLTWCSLSGAVLAIAAVVVVSRIRHQRNR</sequence>
<evidence type="ECO:0000313" key="3">
    <source>
        <dbReference type="Proteomes" id="UP000320735"/>
    </source>
</evidence>
<keyword evidence="1" id="KW-1133">Transmembrane helix</keyword>
<organism evidence="2 3">
    <name type="scientific">Symmachiella macrocystis</name>
    <dbReference type="NCBI Taxonomy" id="2527985"/>
    <lineage>
        <taxon>Bacteria</taxon>
        <taxon>Pseudomonadati</taxon>
        <taxon>Planctomycetota</taxon>
        <taxon>Planctomycetia</taxon>
        <taxon>Planctomycetales</taxon>
        <taxon>Planctomycetaceae</taxon>
        <taxon>Symmachiella</taxon>
    </lineage>
</organism>
<protein>
    <submittedName>
        <fullName evidence="2">Uncharacterized protein</fullName>
    </submittedName>
</protein>
<name>A0A5C6BMK2_9PLAN</name>
<accession>A0A5C6BMK2</accession>
<feature type="transmembrane region" description="Helical" evidence="1">
    <location>
        <begin position="12"/>
        <end position="41"/>
    </location>
</feature>
<comment type="caution">
    <text evidence="2">The sequence shown here is derived from an EMBL/GenBank/DDBJ whole genome shotgun (WGS) entry which is preliminary data.</text>
</comment>
<feature type="transmembrane region" description="Helical" evidence="1">
    <location>
        <begin position="61"/>
        <end position="84"/>
    </location>
</feature>
<proteinExistence type="predicted"/>